<dbReference type="HAMAP" id="MF_00065">
    <property type="entry name" value="Adenylyl_sulf_kinase"/>
    <property type="match status" value="1"/>
</dbReference>
<evidence type="ECO:0000256" key="8">
    <source>
        <dbReference type="ARBA" id="ARBA00022741"/>
    </source>
</evidence>
<dbReference type="GO" id="GO:0004020">
    <property type="term" value="F:adenylylsulfate kinase activity"/>
    <property type="evidence" value="ECO:0007669"/>
    <property type="project" value="UniProtKB-UniRule"/>
</dbReference>
<evidence type="ECO:0000256" key="12">
    <source>
        <dbReference type="ARBA" id="ARBA00031393"/>
    </source>
</evidence>
<feature type="active site" description="Phosphoserine intermediate" evidence="14">
    <location>
        <position position="114"/>
    </location>
</feature>
<evidence type="ECO:0000256" key="9">
    <source>
        <dbReference type="ARBA" id="ARBA00022777"/>
    </source>
</evidence>
<comment type="pathway">
    <text evidence="3 14 15">Sulfur metabolism; hydrogen sulfide biosynthesis; sulfite from sulfate: step 2/3.</text>
</comment>
<dbReference type="Pfam" id="PF01583">
    <property type="entry name" value="APS_kinase"/>
    <property type="match status" value="1"/>
</dbReference>
<keyword evidence="18" id="KW-1185">Reference proteome</keyword>
<evidence type="ECO:0000256" key="11">
    <source>
        <dbReference type="ARBA" id="ARBA00029724"/>
    </source>
</evidence>
<evidence type="ECO:0000256" key="3">
    <source>
        <dbReference type="ARBA" id="ARBA00004806"/>
    </source>
</evidence>
<keyword evidence="7 14" id="KW-0808">Transferase</keyword>
<evidence type="ECO:0000313" key="17">
    <source>
        <dbReference type="EMBL" id="OEE60499.1"/>
    </source>
</evidence>
<dbReference type="GO" id="GO:0000103">
    <property type="term" value="P:sulfate assimilation"/>
    <property type="evidence" value="ECO:0007669"/>
    <property type="project" value="UniProtKB-UniRule"/>
</dbReference>
<evidence type="ECO:0000256" key="15">
    <source>
        <dbReference type="RuleBase" id="RU004347"/>
    </source>
</evidence>
<evidence type="ECO:0000256" key="14">
    <source>
        <dbReference type="HAMAP-Rule" id="MF_00065"/>
    </source>
</evidence>
<protein>
    <recommendedName>
        <fullName evidence="6 14">Adenylyl-sulfate kinase</fullName>
        <ecNumber evidence="5 14">2.7.1.25</ecNumber>
    </recommendedName>
    <alternativeName>
        <fullName evidence="12 14">APS kinase</fullName>
    </alternativeName>
    <alternativeName>
        <fullName evidence="13 14">ATP adenosine-5'-phosphosulfate 3'-phosphotransferase</fullName>
    </alternativeName>
    <alternativeName>
        <fullName evidence="11 14">Adenosine-5'-phosphosulfate kinase</fullName>
    </alternativeName>
</protein>
<dbReference type="CDD" id="cd02027">
    <property type="entry name" value="APSK"/>
    <property type="match status" value="1"/>
</dbReference>
<dbReference type="InterPro" id="IPR027417">
    <property type="entry name" value="P-loop_NTPase"/>
</dbReference>
<dbReference type="NCBIfam" id="TIGR00455">
    <property type="entry name" value="apsK"/>
    <property type="match status" value="1"/>
</dbReference>
<dbReference type="InterPro" id="IPR002891">
    <property type="entry name" value="APS"/>
</dbReference>
<feature type="domain" description="APS kinase" evidence="16">
    <location>
        <begin position="33"/>
        <end position="181"/>
    </location>
</feature>
<dbReference type="EMBL" id="AJWN02000065">
    <property type="protein sequence ID" value="OEE60499.1"/>
    <property type="molecule type" value="Genomic_DNA"/>
</dbReference>
<gene>
    <name evidence="14" type="primary">cysC</name>
    <name evidence="17" type="ORF">A1OK_11145</name>
</gene>
<comment type="caution">
    <text evidence="17">The sequence shown here is derived from an EMBL/GenBank/DDBJ whole genome shotgun (WGS) entry which is preliminary data.</text>
</comment>
<dbReference type="Gene3D" id="3.40.50.300">
    <property type="entry name" value="P-loop containing nucleotide triphosphate hydrolases"/>
    <property type="match status" value="1"/>
</dbReference>
<keyword evidence="8 14" id="KW-0547">Nucleotide-binding</keyword>
<evidence type="ECO:0000256" key="2">
    <source>
        <dbReference type="ARBA" id="ARBA00002632"/>
    </source>
</evidence>
<keyword evidence="14" id="KW-0597">Phosphoprotein</keyword>
<dbReference type="SUPFAM" id="SSF52540">
    <property type="entry name" value="P-loop containing nucleoside triphosphate hydrolases"/>
    <property type="match status" value="1"/>
</dbReference>
<dbReference type="Proteomes" id="UP000095039">
    <property type="component" value="Unassembled WGS sequence"/>
</dbReference>
<dbReference type="EC" id="2.7.1.25" evidence="5 14"/>
<dbReference type="PANTHER" id="PTHR11055:SF63">
    <property type="entry name" value="ADENYLYL-SULFATE KINASE 1, CHLOROPLASTIC"/>
    <property type="match status" value="1"/>
</dbReference>
<dbReference type="FunFam" id="3.40.50.300:FF:000212">
    <property type="entry name" value="Adenylyl-sulfate kinase"/>
    <property type="match status" value="1"/>
</dbReference>
<dbReference type="NCBIfam" id="NF003013">
    <property type="entry name" value="PRK03846.1"/>
    <property type="match status" value="1"/>
</dbReference>
<evidence type="ECO:0000256" key="13">
    <source>
        <dbReference type="ARBA" id="ARBA00031464"/>
    </source>
</evidence>
<dbReference type="PANTHER" id="PTHR11055">
    <property type="entry name" value="BIFUNCTIONAL 3'-PHOSPHOADENOSINE 5'-PHOSPHOSULFATE SYNTHASE"/>
    <property type="match status" value="1"/>
</dbReference>
<dbReference type="UniPathway" id="UPA00140">
    <property type="reaction ID" value="UER00205"/>
</dbReference>
<evidence type="ECO:0000256" key="6">
    <source>
        <dbReference type="ARBA" id="ARBA00018163"/>
    </source>
</evidence>
<comment type="function">
    <text evidence="2 14 15">Catalyzes the synthesis of activated sulfate.</text>
</comment>
<dbReference type="GO" id="GO:0005524">
    <property type="term" value="F:ATP binding"/>
    <property type="evidence" value="ECO:0007669"/>
    <property type="project" value="UniProtKB-UniRule"/>
</dbReference>
<feature type="binding site" evidence="14">
    <location>
        <begin position="40"/>
        <end position="47"/>
    </location>
    <ligand>
        <name>ATP</name>
        <dbReference type="ChEBI" id="CHEBI:30616"/>
    </ligand>
</feature>
<comment type="similarity">
    <text evidence="4 14 15">Belongs to the APS kinase family.</text>
</comment>
<sequence>MSALDSKHTDENVVWHSHAIDKNFRAEQKKQRPALLWFTGLSGSGKSTVAGALENKLAQLGYHTYLLDGDNVRHGLCRDLGFSDHDRRENIRRVGEVAKLMTDAGLIVLSAFISPFREERELVRELLPKGDFLEVFVDTPLDVCESRDPKGLYKKARAGEIKAFTGISSAYEAPEQPEIHLHTDQHTIDAIVAQCLSVLREQGVIA</sequence>
<keyword evidence="9 14" id="KW-0418">Kinase</keyword>
<evidence type="ECO:0000256" key="7">
    <source>
        <dbReference type="ARBA" id="ARBA00022679"/>
    </source>
</evidence>
<dbReference type="AlphaFoldDB" id="A0A1E5C4X1"/>
<keyword evidence="10 14" id="KW-0067">ATP-binding</keyword>
<evidence type="ECO:0000256" key="1">
    <source>
        <dbReference type="ARBA" id="ARBA00001823"/>
    </source>
</evidence>
<accession>A0A1E5C4X1</accession>
<organism evidence="17 18">
    <name type="scientific">Enterovibrio norvegicus FF-454</name>
    <dbReference type="NCBI Taxonomy" id="1185651"/>
    <lineage>
        <taxon>Bacteria</taxon>
        <taxon>Pseudomonadati</taxon>
        <taxon>Pseudomonadota</taxon>
        <taxon>Gammaproteobacteria</taxon>
        <taxon>Vibrionales</taxon>
        <taxon>Vibrionaceae</taxon>
        <taxon>Enterovibrio</taxon>
    </lineage>
</organism>
<reference evidence="17 18" key="1">
    <citation type="journal article" date="2012" name="Science">
        <title>Ecological populations of bacteria act as socially cohesive units of antibiotic production and resistance.</title>
        <authorList>
            <person name="Cordero O.X."/>
            <person name="Wildschutte H."/>
            <person name="Kirkup B."/>
            <person name="Proehl S."/>
            <person name="Ngo L."/>
            <person name="Hussain F."/>
            <person name="Le Roux F."/>
            <person name="Mincer T."/>
            <person name="Polz M.F."/>
        </authorList>
    </citation>
    <scope>NUCLEOTIDE SEQUENCE [LARGE SCALE GENOMIC DNA]</scope>
    <source>
        <strain evidence="17 18">FF-454</strain>
    </source>
</reference>
<name>A0A1E5C4X1_9GAMM</name>
<comment type="catalytic activity">
    <reaction evidence="1 14 15">
        <text>adenosine 5'-phosphosulfate + ATP = 3'-phosphoadenylyl sulfate + ADP + H(+)</text>
        <dbReference type="Rhea" id="RHEA:24152"/>
        <dbReference type="ChEBI" id="CHEBI:15378"/>
        <dbReference type="ChEBI" id="CHEBI:30616"/>
        <dbReference type="ChEBI" id="CHEBI:58243"/>
        <dbReference type="ChEBI" id="CHEBI:58339"/>
        <dbReference type="ChEBI" id="CHEBI:456216"/>
        <dbReference type="EC" id="2.7.1.25"/>
    </reaction>
</comment>
<proteinExistence type="inferred from homology"/>
<dbReference type="RefSeq" id="WP_016959044.1">
    <property type="nucleotide sequence ID" value="NZ_AJWN02000065.1"/>
</dbReference>
<evidence type="ECO:0000313" key="18">
    <source>
        <dbReference type="Proteomes" id="UP000095039"/>
    </source>
</evidence>
<evidence type="ECO:0000256" key="5">
    <source>
        <dbReference type="ARBA" id="ARBA00012121"/>
    </source>
</evidence>
<evidence type="ECO:0000256" key="10">
    <source>
        <dbReference type="ARBA" id="ARBA00022840"/>
    </source>
</evidence>
<evidence type="ECO:0000256" key="4">
    <source>
        <dbReference type="ARBA" id="ARBA00007008"/>
    </source>
</evidence>
<evidence type="ECO:0000259" key="16">
    <source>
        <dbReference type="Pfam" id="PF01583"/>
    </source>
</evidence>
<dbReference type="GO" id="GO:0070814">
    <property type="term" value="P:hydrogen sulfide biosynthetic process"/>
    <property type="evidence" value="ECO:0007669"/>
    <property type="project" value="UniProtKB-UniRule"/>
</dbReference>
<dbReference type="InterPro" id="IPR059117">
    <property type="entry name" value="APS_kinase_dom"/>
</dbReference>